<protein>
    <submittedName>
        <fullName evidence="1">Uncharacterized protein</fullName>
    </submittedName>
</protein>
<evidence type="ECO:0000313" key="2">
    <source>
        <dbReference type="Proteomes" id="UP001176961"/>
    </source>
</evidence>
<sequence length="180" mass="20585">MIRVRGITILNLNFWVKFGYDIFDEFPTSRIGLWLYGYTYLPTKVEPSEIKTATNYTGFRNLLYYMTYFFTHGALNTAKAIDALNAMYDTEHRFNCLVFCTAQYRTTHLPSLSSRFGNVVAVGLSGTNPKEVLPWDGRLVSVPYYYDESHIRAIVRAIVEPKTTTKKATSTTPNSAVRIH</sequence>
<reference evidence="1" key="1">
    <citation type="submission" date="2023-07" db="EMBL/GenBank/DDBJ databases">
        <authorList>
            <consortium name="CYATHOMIX"/>
        </authorList>
    </citation>
    <scope>NUCLEOTIDE SEQUENCE</scope>
    <source>
        <strain evidence="1">N/A</strain>
    </source>
</reference>
<organism evidence="1 2">
    <name type="scientific">Cylicocyclus nassatus</name>
    <name type="common">Nematode worm</name>
    <dbReference type="NCBI Taxonomy" id="53992"/>
    <lineage>
        <taxon>Eukaryota</taxon>
        <taxon>Metazoa</taxon>
        <taxon>Ecdysozoa</taxon>
        <taxon>Nematoda</taxon>
        <taxon>Chromadorea</taxon>
        <taxon>Rhabditida</taxon>
        <taxon>Rhabditina</taxon>
        <taxon>Rhabditomorpha</taxon>
        <taxon>Strongyloidea</taxon>
        <taxon>Strongylidae</taxon>
        <taxon>Cylicocyclus</taxon>
    </lineage>
</organism>
<evidence type="ECO:0000313" key="1">
    <source>
        <dbReference type="EMBL" id="CAJ0604955.1"/>
    </source>
</evidence>
<dbReference type="AlphaFoldDB" id="A0AA36MBZ6"/>
<dbReference type="Proteomes" id="UP001176961">
    <property type="component" value="Unassembled WGS sequence"/>
</dbReference>
<dbReference type="EMBL" id="CATQJL010000316">
    <property type="protein sequence ID" value="CAJ0604955.1"/>
    <property type="molecule type" value="Genomic_DNA"/>
</dbReference>
<keyword evidence="2" id="KW-1185">Reference proteome</keyword>
<comment type="caution">
    <text evidence="1">The sequence shown here is derived from an EMBL/GenBank/DDBJ whole genome shotgun (WGS) entry which is preliminary data.</text>
</comment>
<name>A0AA36MBZ6_CYLNA</name>
<accession>A0AA36MBZ6</accession>
<gene>
    <name evidence="1" type="ORF">CYNAS_LOCUS16938</name>
</gene>
<proteinExistence type="predicted"/>